<dbReference type="SMART" id="SM00484">
    <property type="entry name" value="XPGI"/>
    <property type="match status" value="1"/>
</dbReference>
<dbReference type="SMART" id="SM00279">
    <property type="entry name" value="HhH2"/>
    <property type="match status" value="1"/>
</dbReference>
<dbReference type="PANTHER" id="PTHR11081:SF59">
    <property type="entry name" value="FI23547P1"/>
    <property type="match status" value="1"/>
</dbReference>
<evidence type="ECO:0000256" key="4">
    <source>
        <dbReference type="ARBA" id="ARBA00022801"/>
    </source>
</evidence>
<feature type="compositionally biased region" description="Gly residues" evidence="6">
    <location>
        <begin position="1162"/>
        <end position="1176"/>
    </location>
</feature>
<dbReference type="InterPro" id="IPR008918">
    <property type="entry name" value="HhH2"/>
</dbReference>
<dbReference type="InterPro" id="IPR006084">
    <property type="entry name" value="XPG/Rad2"/>
</dbReference>
<evidence type="ECO:0000259" key="8">
    <source>
        <dbReference type="SMART" id="SM00485"/>
    </source>
</evidence>
<feature type="compositionally biased region" description="Basic and acidic residues" evidence="6">
    <location>
        <begin position="1040"/>
        <end position="1050"/>
    </location>
</feature>
<keyword evidence="10" id="KW-1185">Reference proteome</keyword>
<keyword evidence="5" id="KW-0460">Magnesium</keyword>
<gene>
    <name evidence="9" type="primary">PLEST008781</name>
    <name evidence="9" type="ORF">PLESTB_000718600</name>
</gene>
<feature type="compositionally biased region" description="Low complexity" evidence="6">
    <location>
        <begin position="798"/>
        <end position="810"/>
    </location>
</feature>
<evidence type="ECO:0000256" key="2">
    <source>
        <dbReference type="ARBA" id="ARBA00022722"/>
    </source>
</evidence>
<feature type="region of interest" description="Disordered" evidence="6">
    <location>
        <begin position="640"/>
        <end position="770"/>
    </location>
</feature>
<evidence type="ECO:0000256" key="5">
    <source>
        <dbReference type="ARBA" id="ARBA00022842"/>
    </source>
</evidence>
<feature type="compositionally biased region" description="Gly residues" evidence="6">
    <location>
        <begin position="542"/>
        <end position="551"/>
    </location>
</feature>
<dbReference type="PRINTS" id="PR00853">
    <property type="entry name" value="XPGRADSUPER"/>
</dbReference>
<dbReference type="EMBL" id="BRXU01000007">
    <property type="protein sequence ID" value="GLC53196.1"/>
    <property type="molecule type" value="Genomic_DNA"/>
</dbReference>
<keyword evidence="3" id="KW-0479">Metal-binding</keyword>
<dbReference type="InterPro" id="IPR036279">
    <property type="entry name" value="5-3_exonuclease_C_sf"/>
</dbReference>
<evidence type="ECO:0000256" key="3">
    <source>
        <dbReference type="ARBA" id="ARBA00022723"/>
    </source>
</evidence>
<evidence type="ECO:0000313" key="9">
    <source>
        <dbReference type="EMBL" id="GLC53196.1"/>
    </source>
</evidence>
<dbReference type="AlphaFoldDB" id="A0A9W6BKP7"/>
<evidence type="ECO:0000256" key="6">
    <source>
        <dbReference type="SAM" id="MobiDB-lite"/>
    </source>
</evidence>
<keyword evidence="4" id="KW-0378">Hydrolase</keyword>
<dbReference type="GO" id="GO:0003677">
    <property type="term" value="F:DNA binding"/>
    <property type="evidence" value="ECO:0007669"/>
    <property type="project" value="InterPro"/>
</dbReference>
<feature type="compositionally biased region" description="Low complexity" evidence="6">
    <location>
        <begin position="823"/>
        <end position="836"/>
    </location>
</feature>
<evidence type="ECO:0000259" key="7">
    <source>
        <dbReference type="SMART" id="SM00484"/>
    </source>
</evidence>
<comment type="cofactor">
    <cofactor evidence="1">
        <name>Mg(2+)</name>
        <dbReference type="ChEBI" id="CHEBI:18420"/>
    </cofactor>
</comment>
<sequence length="1225" mass="126246">MGVANLWTELVKYAHVCRSWNGSARSAAGAGEPRDENAEIVAELCGKVLAIDTSVWLFQCSQQNDLRDAIFDEHARVLYIFIYRIMNLLRYGVTPVFVLEGDTPKAKMGRLNQRSLARGFSGRAVGNRRGGRHDALGRKVVELLDAMGIPHVDAPGEAEAMCAALTVVGLAHAAVTSDVDALLFGAQRVYKECRVQMDSVKLNSVECVDAGEAARRCFGLRQEGAGCVRALQAVACLSGCDYSVSGGKGVGVKTALEAVQQLTVGKQDDNQVLPELLRYLETGPDPRVTALTKCTGCKTCGHEKHGRQPCAICGPGPCRPKADSSPCECEFHRSEPQRKFMRVIARAVTTGPSFSSECRATIAAFESETQRAQRAAEELRRRVGSISWSRRPDTQAVFALMHPLLGHTSSDANKLLWTYPEVRDKMRPVLVEWDMRQGPEPPAAARAVVEFRPRRIKQVAAKDGGLWAYLMEFDRLPDVNPADSAFDCQQLYNSKLVKGRHVRRRLVDRLWPHLLTLREEEEQAKLVAKPKKARGGRAAASGGTGSPGGVSGPSGVTFTAAGGGAAAAYGPAASGGGGVTQSGVSAGSADVMQRFLRMGAAGGGAATAAAATAAAAAPTTSVQQQQQQRLRPVCGAQEGRAFGGAAPAEGGQRQRAAGPASGGGGGGGDGDDDDDDWMDCEEVQMTQRHDGAAAGGAAGPSQPVWGGENGTQGARTAAGVVAPGQGGGGMVALWSDTDPNEEYGGGGDNDDDGRRTGRGEGAGRGAMYDDVDDVIPTSLDELLASASQPADGRGGRRQQGQRADGAARAAAPPPPQRQGRGGAAAQAADAAAAAAAEAGLSNAQPFRPPPTGPGPGRAERAAAAACGGGGSAAAAGTGAGRRPAAAVEVLDLTDSPVCCTAPTARNKSRTCAPAATATTIGTVVTGEEHVLGSREGDRSCRGGAAPPRSQQPLQGQEGREEGQYESYGPYLGRQVPEDVEEQLQPQQPPEEGEEEEAVGSAVKPARRPGGSGVDVGGRQATAGASGRGGDHLGLQPQQRGEQRQQGEQERQQAVSESQGGLAEEQSGPVGSAAGEAESPAARRARLMRSLFPDEPGGGAPAAAAAAAPPPPRRRPADGRDADDDDAGDVKALVRGSRGQQRQQMAAAAAGLLGSPPKRQNTGDGGGGGGGSGGGRQSGVDGDGARRADYGAAATRPTAAAAAAVAEHVDLTLDDDDDDDDVVDLT</sequence>
<feature type="domain" description="XPG N-terminal" evidence="8">
    <location>
        <begin position="1"/>
        <end position="121"/>
    </location>
</feature>
<feature type="region of interest" description="Disordered" evidence="6">
    <location>
        <begin position="926"/>
        <end position="1197"/>
    </location>
</feature>
<keyword evidence="2" id="KW-0540">Nuclease</keyword>
<dbReference type="OrthoDB" id="2959108at2759"/>
<dbReference type="InterPro" id="IPR006086">
    <property type="entry name" value="XPG-I_dom"/>
</dbReference>
<dbReference type="Proteomes" id="UP001165080">
    <property type="component" value="Unassembled WGS sequence"/>
</dbReference>
<evidence type="ECO:0000313" key="10">
    <source>
        <dbReference type="Proteomes" id="UP001165080"/>
    </source>
</evidence>
<dbReference type="InterPro" id="IPR006085">
    <property type="entry name" value="XPG_DNA_repair_N"/>
</dbReference>
<name>A0A9W6BKP7_9CHLO</name>
<dbReference type="SUPFAM" id="SSF47807">
    <property type="entry name" value="5' to 3' exonuclease, C-terminal subdomain"/>
    <property type="match status" value="1"/>
</dbReference>
<feature type="compositionally biased region" description="Basic and acidic residues" evidence="6">
    <location>
        <begin position="926"/>
        <end position="940"/>
    </location>
</feature>
<feature type="region of interest" description="Disordered" evidence="6">
    <location>
        <begin position="786"/>
        <end position="880"/>
    </location>
</feature>
<proteinExistence type="predicted"/>
<dbReference type="SUPFAM" id="SSF88723">
    <property type="entry name" value="PIN domain-like"/>
    <property type="match status" value="1"/>
</dbReference>
<feature type="region of interest" description="Disordered" evidence="6">
    <location>
        <begin position="524"/>
        <end position="551"/>
    </location>
</feature>
<dbReference type="Pfam" id="PF00752">
    <property type="entry name" value="XPG_N"/>
    <property type="match status" value="1"/>
</dbReference>
<feature type="compositionally biased region" description="Acidic residues" evidence="6">
    <location>
        <begin position="669"/>
        <end position="682"/>
    </location>
</feature>
<dbReference type="InterPro" id="IPR029060">
    <property type="entry name" value="PIN-like_dom_sf"/>
</dbReference>
<dbReference type="Gene3D" id="1.10.150.20">
    <property type="entry name" value="5' to 3' exonuclease, C-terminal subdomain"/>
    <property type="match status" value="1"/>
</dbReference>
<dbReference type="SMART" id="SM00485">
    <property type="entry name" value="XPGN"/>
    <property type="match status" value="1"/>
</dbReference>
<dbReference type="PANTHER" id="PTHR11081">
    <property type="entry name" value="FLAP ENDONUCLEASE FAMILY MEMBER"/>
    <property type="match status" value="1"/>
</dbReference>
<feature type="compositionally biased region" description="Low complexity" evidence="6">
    <location>
        <begin position="1070"/>
        <end position="1081"/>
    </location>
</feature>
<accession>A0A9W6BKP7</accession>
<dbReference type="GO" id="GO:0046872">
    <property type="term" value="F:metal ion binding"/>
    <property type="evidence" value="ECO:0007669"/>
    <property type="project" value="UniProtKB-KW"/>
</dbReference>
<feature type="domain" description="XPG-I" evidence="7">
    <location>
        <begin position="145"/>
        <end position="214"/>
    </location>
</feature>
<reference evidence="9 10" key="1">
    <citation type="journal article" date="2023" name="Commun. Biol.">
        <title>Reorganization of the ancestral sex-determining regions during the evolution of trioecy in Pleodorina starrii.</title>
        <authorList>
            <person name="Takahashi K."/>
            <person name="Suzuki S."/>
            <person name="Kawai-Toyooka H."/>
            <person name="Yamamoto K."/>
            <person name="Hamaji T."/>
            <person name="Ootsuki R."/>
            <person name="Yamaguchi H."/>
            <person name="Kawachi M."/>
            <person name="Higashiyama T."/>
            <person name="Nozaki H."/>
        </authorList>
    </citation>
    <scope>NUCLEOTIDE SEQUENCE [LARGE SCALE GENOMIC DNA]</scope>
    <source>
        <strain evidence="9 10">NIES-4479</strain>
    </source>
</reference>
<dbReference type="Gene3D" id="3.40.50.1010">
    <property type="entry name" value="5'-nuclease"/>
    <property type="match status" value="1"/>
</dbReference>
<feature type="compositionally biased region" description="Low complexity" evidence="6">
    <location>
        <begin position="1135"/>
        <end position="1154"/>
    </location>
</feature>
<dbReference type="GO" id="GO:0017108">
    <property type="term" value="F:5'-flap endonuclease activity"/>
    <property type="evidence" value="ECO:0007669"/>
    <property type="project" value="TreeGrafter"/>
</dbReference>
<evidence type="ECO:0000256" key="1">
    <source>
        <dbReference type="ARBA" id="ARBA00001946"/>
    </source>
</evidence>
<feature type="compositionally biased region" description="Low complexity" evidence="6">
    <location>
        <begin position="643"/>
        <end position="659"/>
    </location>
</feature>
<dbReference type="Pfam" id="PF00867">
    <property type="entry name" value="XPG_I"/>
    <property type="match status" value="1"/>
</dbReference>
<comment type="caution">
    <text evidence="9">The sequence shown here is derived from an EMBL/GenBank/DDBJ whole genome shotgun (WGS) entry which is preliminary data.</text>
</comment>
<organism evidence="9 10">
    <name type="scientific">Pleodorina starrii</name>
    <dbReference type="NCBI Taxonomy" id="330485"/>
    <lineage>
        <taxon>Eukaryota</taxon>
        <taxon>Viridiplantae</taxon>
        <taxon>Chlorophyta</taxon>
        <taxon>core chlorophytes</taxon>
        <taxon>Chlorophyceae</taxon>
        <taxon>CS clade</taxon>
        <taxon>Chlamydomonadales</taxon>
        <taxon>Volvocaceae</taxon>
        <taxon>Pleodorina</taxon>
    </lineage>
</organism>
<protein>
    <submittedName>
        <fullName evidence="9">Uncharacterized protein</fullName>
    </submittedName>
</protein>